<dbReference type="EC" id="3.1.3.62" evidence="4"/>
<evidence type="ECO:0000256" key="17">
    <source>
        <dbReference type="SAM" id="SignalP"/>
    </source>
</evidence>
<evidence type="ECO:0000256" key="9">
    <source>
        <dbReference type="ARBA" id="ARBA00023136"/>
    </source>
</evidence>
<dbReference type="EnsemblMetazoa" id="XM_022796811">
    <property type="protein sequence ID" value="XP_022652546"/>
    <property type="gene ID" value="LOC111246728"/>
</dbReference>
<evidence type="ECO:0000256" key="4">
    <source>
        <dbReference type="ARBA" id="ARBA00013040"/>
    </source>
</evidence>
<evidence type="ECO:0000256" key="15">
    <source>
        <dbReference type="ARBA" id="ARBA00043832"/>
    </source>
</evidence>
<reference evidence="18" key="1">
    <citation type="submission" date="2021-01" db="UniProtKB">
        <authorList>
            <consortium name="EnsemblMetazoa"/>
        </authorList>
    </citation>
    <scope>IDENTIFICATION</scope>
</reference>
<dbReference type="OMA" id="NTGCPYK"/>
<comment type="catalytic activity">
    <reaction evidence="14">
        <text>1D-myo-inositol hexakisphosphate + H2O = 1D-myo-inositol 1,2,4,5,6-pentakisphosphate + phosphate</text>
        <dbReference type="Rhea" id="RHEA:16989"/>
        <dbReference type="ChEBI" id="CHEBI:15377"/>
        <dbReference type="ChEBI" id="CHEBI:43474"/>
        <dbReference type="ChEBI" id="CHEBI:57798"/>
        <dbReference type="ChEBI" id="CHEBI:58130"/>
        <dbReference type="EC" id="3.1.3.62"/>
    </reaction>
    <physiologicalReaction direction="left-to-right" evidence="14">
        <dbReference type="Rhea" id="RHEA:16990"/>
    </physiologicalReaction>
</comment>
<dbReference type="PANTHER" id="PTHR20963:SF8">
    <property type="entry name" value="MULTIPLE INOSITOL POLYPHOSPHATE PHOSPHATASE 1"/>
    <property type="match status" value="1"/>
</dbReference>
<evidence type="ECO:0000256" key="11">
    <source>
        <dbReference type="ARBA" id="ARBA00031642"/>
    </source>
</evidence>
<comment type="subcellular location">
    <subcellularLocation>
        <location evidence="1">Cell membrane</location>
    </subcellularLocation>
</comment>
<accession>A0A7M7JXI9</accession>
<comment type="catalytic activity">
    <reaction evidence="12">
        <text>1D-myo-inositol 1,2,5,6-tetrakisphosphate + H2O = 1D-myo-inositol 1,2,6-trisphosphate + phosphate</text>
        <dbReference type="Rhea" id="RHEA:77119"/>
        <dbReference type="ChEBI" id="CHEBI:15377"/>
        <dbReference type="ChEBI" id="CHEBI:43474"/>
        <dbReference type="ChEBI" id="CHEBI:195535"/>
        <dbReference type="ChEBI" id="CHEBI:195537"/>
        <dbReference type="EC" id="3.1.3.62"/>
    </reaction>
    <physiologicalReaction direction="left-to-right" evidence="12">
        <dbReference type="Rhea" id="RHEA:77120"/>
    </physiologicalReaction>
</comment>
<evidence type="ECO:0000313" key="18">
    <source>
        <dbReference type="EnsemblMetazoa" id="XP_022652546"/>
    </source>
</evidence>
<protein>
    <recommendedName>
        <fullName evidence="5">Multiple inositol polyphosphate phosphatase 1</fullName>
        <ecNumber evidence="4">3.1.3.62</ecNumber>
        <ecNumber evidence="3">3.1.3.80</ecNumber>
    </recommendedName>
    <alternativeName>
        <fullName evidence="11">2,3-bisphosphoglycerate 3-phosphatase</fullName>
    </alternativeName>
</protein>
<keyword evidence="6" id="KW-1003">Cell membrane</keyword>
<keyword evidence="16" id="KW-1015">Disulfide bond</keyword>
<evidence type="ECO:0000256" key="16">
    <source>
        <dbReference type="PIRSR" id="PIRSR000894-2"/>
    </source>
</evidence>
<feature type="signal peptide" evidence="17">
    <location>
        <begin position="1"/>
        <end position="19"/>
    </location>
</feature>
<evidence type="ECO:0000256" key="2">
    <source>
        <dbReference type="ARBA" id="ARBA00008422"/>
    </source>
</evidence>
<dbReference type="InParanoid" id="A0A7M7JXI9"/>
<feature type="disulfide bond" evidence="16">
    <location>
        <begin position="443"/>
        <end position="452"/>
    </location>
</feature>
<dbReference type="Proteomes" id="UP000594260">
    <property type="component" value="Unplaced"/>
</dbReference>
<comment type="catalytic activity">
    <reaction evidence="15">
        <text>(2R)-2,3-bisphosphoglycerate + H2O = (2R)-2-phosphoglycerate + phosphate</text>
        <dbReference type="Rhea" id="RHEA:27381"/>
        <dbReference type="ChEBI" id="CHEBI:15377"/>
        <dbReference type="ChEBI" id="CHEBI:43474"/>
        <dbReference type="ChEBI" id="CHEBI:58248"/>
        <dbReference type="ChEBI" id="CHEBI:58289"/>
        <dbReference type="EC" id="3.1.3.80"/>
    </reaction>
    <physiologicalReaction direction="left-to-right" evidence="15">
        <dbReference type="Rhea" id="RHEA:27382"/>
    </physiologicalReaction>
</comment>
<keyword evidence="7 17" id="KW-0732">Signal</keyword>
<dbReference type="EC" id="3.1.3.80" evidence="3"/>
<evidence type="ECO:0000256" key="6">
    <source>
        <dbReference type="ARBA" id="ARBA00022475"/>
    </source>
</evidence>
<organism evidence="18 19">
    <name type="scientific">Varroa destructor</name>
    <name type="common">Honeybee mite</name>
    <dbReference type="NCBI Taxonomy" id="109461"/>
    <lineage>
        <taxon>Eukaryota</taxon>
        <taxon>Metazoa</taxon>
        <taxon>Ecdysozoa</taxon>
        <taxon>Arthropoda</taxon>
        <taxon>Chelicerata</taxon>
        <taxon>Arachnida</taxon>
        <taxon>Acari</taxon>
        <taxon>Parasitiformes</taxon>
        <taxon>Mesostigmata</taxon>
        <taxon>Gamasina</taxon>
        <taxon>Dermanyssoidea</taxon>
        <taxon>Varroidae</taxon>
        <taxon>Varroa</taxon>
    </lineage>
</organism>
<dbReference type="GO" id="GO:0005886">
    <property type="term" value="C:plasma membrane"/>
    <property type="evidence" value="ECO:0007669"/>
    <property type="project" value="UniProtKB-SubCell"/>
</dbReference>
<keyword evidence="19" id="KW-1185">Reference proteome</keyword>
<dbReference type="GO" id="GO:0034417">
    <property type="term" value="F:bisphosphoglycerate 3-phosphatase activity"/>
    <property type="evidence" value="ECO:0007669"/>
    <property type="project" value="UniProtKB-EC"/>
</dbReference>
<dbReference type="FunCoup" id="A0A7M7JXI9">
    <property type="interactions" value="415"/>
</dbReference>
<evidence type="ECO:0000256" key="10">
    <source>
        <dbReference type="ARBA" id="ARBA00023180"/>
    </source>
</evidence>
<dbReference type="PANTHER" id="PTHR20963">
    <property type="entry name" value="MULTIPLE INOSITOL POLYPHOSPHATE PHOSPHATASE-RELATED"/>
    <property type="match status" value="1"/>
</dbReference>
<dbReference type="InterPro" id="IPR000560">
    <property type="entry name" value="His_Pase_clade-2"/>
</dbReference>
<dbReference type="InterPro" id="IPR029033">
    <property type="entry name" value="His_PPase_superfam"/>
</dbReference>
<evidence type="ECO:0000256" key="3">
    <source>
        <dbReference type="ARBA" id="ARBA00012976"/>
    </source>
</evidence>
<proteinExistence type="inferred from homology"/>
<dbReference type="CDD" id="cd07061">
    <property type="entry name" value="HP_HAP_like"/>
    <property type="match status" value="1"/>
</dbReference>
<evidence type="ECO:0000256" key="1">
    <source>
        <dbReference type="ARBA" id="ARBA00004236"/>
    </source>
</evidence>
<keyword evidence="9" id="KW-0472">Membrane</keyword>
<dbReference type="SUPFAM" id="SSF53254">
    <property type="entry name" value="Phosphoglycerate mutase-like"/>
    <property type="match status" value="1"/>
</dbReference>
<comment type="similarity">
    <text evidence="2">Belongs to the histidine acid phosphatase family. MINPP1 subfamily.</text>
</comment>
<dbReference type="AlphaFoldDB" id="A0A7M7JXI9"/>
<evidence type="ECO:0000256" key="12">
    <source>
        <dbReference type="ARBA" id="ARBA00043668"/>
    </source>
</evidence>
<dbReference type="RefSeq" id="XP_022652546.1">
    <property type="nucleotide sequence ID" value="XM_022796811.1"/>
</dbReference>
<name>A0A7M7JXI9_VARDE</name>
<comment type="catalytic activity">
    <reaction evidence="13">
        <text>1D-myo-inositol 1,2,4,5,6-pentakisphosphate + H2O = 1D-myo-inositol 1,2,5,6-tetrakisphosphate + phosphate</text>
        <dbReference type="Rhea" id="RHEA:77115"/>
        <dbReference type="ChEBI" id="CHEBI:15377"/>
        <dbReference type="ChEBI" id="CHEBI:43474"/>
        <dbReference type="ChEBI" id="CHEBI:57798"/>
        <dbReference type="ChEBI" id="CHEBI:195535"/>
        <dbReference type="EC" id="3.1.3.62"/>
    </reaction>
    <physiologicalReaction direction="left-to-right" evidence="13">
        <dbReference type="Rhea" id="RHEA:77116"/>
    </physiologicalReaction>
</comment>
<feature type="disulfide bond" evidence="16">
    <location>
        <begin position="285"/>
        <end position="298"/>
    </location>
</feature>
<dbReference type="KEGG" id="vde:111246728"/>
<evidence type="ECO:0000256" key="5">
    <source>
        <dbReference type="ARBA" id="ARBA00018097"/>
    </source>
</evidence>
<dbReference type="PIRSF" id="PIRSF000894">
    <property type="entry name" value="Acid_phosphatase"/>
    <property type="match status" value="1"/>
</dbReference>
<dbReference type="GO" id="GO:0052745">
    <property type="term" value="F:inositol phosphate phosphatase activity"/>
    <property type="evidence" value="ECO:0007669"/>
    <property type="project" value="TreeGrafter"/>
</dbReference>
<evidence type="ECO:0000256" key="8">
    <source>
        <dbReference type="ARBA" id="ARBA00022801"/>
    </source>
</evidence>
<sequence length="489" mass="57232">MKRILVMLAALVIVAIPVAVPIALFVTKEEASCYPKRNGSMMCYTEHPSDQHRWYATKTDYAYLTGLNDTNASEYTIPGCQPVMLYMYARHSVRFPDFVDLVNMSEILHRVRNWTLEAADQGKTKLCKKDIEELRHWEQRYKFNDAAQETRQGSTDTSMIAERFKKMFPSLFPPVYSDQDYKLGYSDRERTNQTLQAFLQVIFDKEELSKIEYPPGDIELVSFHKNCERKLWPNHTKPKRELFEEPEKFRRSLIVQRFLRNLQTTLGIEDKELSYHEANLIAIECALSYAAYGKSPWCAVFSNDDLLVSEYDDDIYDFYKDGYGRPLNPKMGCPVVNEVTQLFNDAANKPKEHHYKSVLYFTHSRDFKKLLGSFDLFIGDDRLTAVCMLFSDGYCTKEVRNRIWRDSTFSPYSAQLVFILFQCGETYKVLSLLNEKPVKLPRCAYHANDFLCDLREFYSKYRVKNCDINKICTPSAIYEKWPDTHWEDA</sequence>
<dbReference type="GeneID" id="111246728"/>
<evidence type="ECO:0000256" key="14">
    <source>
        <dbReference type="ARBA" id="ARBA00043691"/>
    </source>
</evidence>
<dbReference type="Gene3D" id="3.40.50.1240">
    <property type="entry name" value="Phosphoglycerate mutase-like"/>
    <property type="match status" value="1"/>
</dbReference>
<dbReference type="InterPro" id="IPR016274">
    <property type="entry name" value="Histidine_acid_Pase_euk"/>
</dbReference>
<dbReference type="GO" id="GO:0003993">
    <property type="term" value="F:acid phosphatase activity"/>
    <property type="evidence" value="ECO:0007669"/>
    <property type="project" value="TreeGrafter"/>
</dbReference>
<evidence type="ECO:0000256" key="13">
    <source>
        <dbReference type="ARBA" id="ARBA00043671"/>
    </source>
</evidence>
<dbReference type="Pfam" id="PF00328">
    <property type="entry name" value="His_Phos_2"/>
    <property type="match status" value="1"/>
</dbReference>
<evidence type="ECO:0000256" key="7">
    <source>
        <dbReference type="ARBA" id="ARBA00022729"/>
    </source>
</evidence>
<keyword evidence="8" id="KW-0378">Hydrolase</keyword>
<evidence type="ECO:0000313" key="19">
    <source>
        <dbReference type="Proteomes" id="UP000594260"/>
    </source>
</evidence>
<dbReference type="OrthoDB" id="6509975at2759"/>
<keyword evidence="10" id="KW-0325">Glycoprotein</keyword>
<feature type="chain" id="PRO_5029746319" description="Multiple inositol polyphosphate phosphatase 1" evidence="17">
    <location>
        <begin position="20"/>
        <end position="489"/>
    </location>
</feature>